<gene>
    <name evidence="2" type="ORF">LCGC14_2099190</name>
</gene>
<sequence length="287" mass="31799">IKQECITRSNIASIEHIFAHRPKTIMSEGTLNDEQLRELSWGAYDLNVIDNVPGGLTGTKFIEEQYPAVPPEMYQNLANIRAELAQRNPFIMAGLPFGTSGRQQSLTETAAGRRYSTVLENTEVQWATATHMALVITARIPGLSPSGLSESELLGDFRVSVRLAAKDPVEEDRKANLGSSLYERKQIDLHTNLTEYQGRTDDQANEIEDNLLAETVLSSPEVIAILGQQVIEEAGMSDQLAALQESNALAEKTSKRTPRPSEVQTERGREELDNLNQRPTRRSPTEG</sequence>
<reference evidence="2" key="1">
    <citation type="journal article" date="2015" name="Nature">
        <title>Complex archaea that bridge the gap between prokaryotes and eukaryotes.</title>
        <authorList>
            <person name="Spang A."/>
            <person name="Saw J.H."/>
            <person name="Jorgensen S.L."/>
            <person name="Zaremba-Niedzwiedzka K."/>
            <person name="Martijn J."/>
            <person name="Lind A.E."/>
            <person name="van Eijk R."/>
            <person name="Schleper C."/>
            <person name="Guy L."/>
            <person name="Ettema T.J."/>
        </authorList>
    </citation>
    <scope>NUCLEOTIDE SEQUENCE</scope>
</reference>
<evidence type="ECO:0000256" key="1">
    <source>
        <dbReference type="SAM" id="MobiDB-lite"/>
    </source>
</evidence>
<evidence type="ECO:0000313" key="2">
    <source>
        <dbReference type="EMBL" id="KKL71008.1"/>
    </source>
</evidence>
<feature type="non-terminal residue" evidence="2">
    <location>
        <position position="1"/>
    </location>
</feature>
<proteinExistence type="predicted"/>
<protein>
    <submittedName>
        <fullName evidence="2">Uncharacterized protein</fullName>
    </submittedName>
</protein>
<dbReference type="EMBL" id="LAZR01025720">
    <property type="protein sequence ID" value="KKL71008.1"/>
    <property type="molecule type" value="Genomic_DNA"/>
</dbReference>
<organism evidence="2">
    <name type="scientific">marine sediment metagenome</name>
    <dbReference type="NCBI Taxonomy" id="412755"/>
    <lineage>
        <taxon>unclassified sequences</taxon>
        <taxon>metagenomes</taxon>
        <taxon>ecological metagenomes</taxon>
    </lineage>
</organism>
<feature type="region of interest" description="Disordered" evidence="1">
    <location>
        <begin position="245"/>
        <end position="287"/>
    </location>
</feature>
<dbReference type="AlphaFoldDB" id="A0A0F9EAC4"/>
<accession>A0A0F9EAC4</accession>
<comment type="caution">
    <text evidence="2">The sequence shown here is derived from an EMBL/GenBank/DDBJ whole genome shotgun (WGS) entry which is preliminary data.</text>
</comment>
<name>A0A0F9EAC4_9ZZZZ</name>